<gene>
    <name evidence="1" type="ORF">MYCFIDRAFT_183336</name>
</gene>
<accession>M3AA09</accession>
<dbReference type="RefSeq" id="XP_007928646.1">
    <property type="nucleotide sequence ID" value="XM_007930455.1"/>
</dbReference>
<keyword evidence="2" id="KW-1185">Reference proteome</keyword>
<dbReference type="Proteomes" id="UP000016932">
    <property type="component" value="Unassembled WGS sequence"/>
</dbReference>
<protein>
    <submittedName>
        <fullName evidence="1">Uncharacterized protein</fullName>
    </submittedName>
</protein>
<dbReference type="KEGG" id="pfj:MYCFIDRAFT_183336"/>
<dbReference type="EMBL" id="KB446560">
    <property type="protein sequence ID" value="EME81466.1"/>
    <property type="molecule type" value="Genomic_DNA"/>
</dbReference>
<sequence length="60" mass="6976">MAPIFHLPSHPPPILPKFFAESSKRSKEHKRRISKEASVYRRMAGWSKQRLDACVAEKRS</sequence>
<name>M3AA09_PSEFD</name>
<organism evidence="1 2">
    <name type="scientific">Pseudocercospora fijiensis (strain CIRAD86)</name>
    <name type="common">Black leaf streak disease fungus</name>
    <name type="synonym">Mycosphaerella fijiensis</name>
    <dbReference type="NCBI Taxonomy" id="383855"/>
    <lineage>
        <taxon>Eukaryota</taxon>
        <taxon>Fungi</taxon>
        <taxon>Dikarya</taxon>
        <taxon>Ascomycota</taxon>
        <taxon>Pezizomycotina</taxon>
        <taxon>Dothideomycetes</taxon>
        <taxon>Dothideomycetidae</taxon>
        <taxon>Mycosphaerellales</taxon>
        <taxon>Mycosphaerellaceae</taxon>
        <taxon>Pseudocercospora</taxon>
    </lineage>
</organism>
<evidence type="ECO:0000313" key="1">
    <source>
        <dbReference type="EMBL" id="EME81466.1"/>
    </source>
</evidence>
<proteinExistence type="predicted"/>
<dbReference type="AlphaFoldDB" id="M3AA09"/>
<dbReference type="VEuPathDB" id="FungiDB:MYCFIDRAFT_183336"/>
<dbReference type="GeneID" id="19334672"/>
<dbReference type="HOGENOM" id="CLU_2942813_0_0_1"/>
<reference evidence="1 2" key="1">
    <citation type="journal article" date="2012" name="PLoS Pathog.">
        <title>Diverse lifestyles and strategies of plant pathogenesis encoded in the genomes of eighteen Dothideomycetes fungi.</title>
        <authorList>
            <person name="Ohm R.A."/>
            <person name="Feau N."/>
            <person name="Henrissat B."/>
            <person name="Schoch C.L."/>
            <person name="Horwitz B.A."/>
            <person name="Barry K.W."/>
            <person name="Condon B.J."/>
            <person name="Copeland A.C."/>
            <person name="Dhillon B."/>
            <person name="Glaser F."/>
            <person name="Hesse C.N."/>
            <person name="Kosti I."/>
            <person name="LaButti K."/>
            <person name="Lindquist E.A."/>
            <person name="Lucas S."/>
            <person name="Salamov A.A."/>
            <person name="Bradshaw R.E."/>
            <person name="Ciuffetti L."/>
            <person name="Hamelin R.C."/>
            <person name="Kema G.H.J."/>
            <person name="Lawrence C."/>
            <person name="Scott J.A."/>
            <person name="Spatafora J.W."/>
            <person name="Turgeon B.G."/>
            <person name="de Wit P.J.G.M."/>
            <person name="Zhong S."/>
            <person name="Goodwin S.B."/>
            <person name="Grigoriev I.V."/>
        </authorList>
    </citation>
    <scope>NUCLEOTIDE SEQUENCE [LARGE SCALE GENOMIC DNA]</scope>
    <source>
        <strain evidence="1 2">CIRAD86</strain>
    </source>
</reference>
<evidence type="ECO:0000313" key="2">
    <source>
        <dbReference type="Proteomes" id="UP000016932"/>
    </source>
</evidence>